<dbReference type="GO" id="GO:1990904">
    <property type="term" value="C:ribonucleoprotein complex"/>
    <property type="evidence" value="ECO:0007669"/>
    <property type="project" value="UniProtKB-KW"/>
</dbReference>
<dbReference type="PANTHER" id="PTHR11758">
    <property type="entry name" value="40S RIBOSOMAL PROTEIN S15A"/>
    <property type="match status" value="1"/>
</dbReference>
<comment type="subunit">
    <text evidence="3 8">Part of the 30S ribosomal subunit.</text>
</comment>
<dbReference type="PROSITE" id="PS00053">
    <property type="entry name" value="RIBOSOMAL_S8"/>
    <property type="match status" value="1"/>
</dbReference>
<dbReference type="FunFam" id="3.30.1490.10:FF:000002">
    <property type="entry name" value="40S ribosomal protein S15a"/>
    <property type="match status" value="1"/>
</dbReference>
<dbReference type="GO" id="GO:0005840">
    <property type="term" value="C:ribosome"/>
    <property type="evidence" value="ECO:0007669"/>
    <property type="project" value="UniProtKB-KW"/>
</dbReference>
<keyword evidence="7 8" id="KW-0687">Ribonucleoprotein</keyword>
<dbReference type="Pfam" id="PF00410">
    <property type="entry name" value="Ribosomal_S8"/>
    <property type="match status" value="1"/>
</dbReference>
<evidence type="ECO:0000313" key="10">
    <source>
        <dbReference type="EMBL" id="MCD1293498.1"/>
    </source>
</evidence>
<gene>
    <name evidence="8" type="primary">rps8</name>
    <name evidence="10" type="ORF">CUJ83_00620</name>
</gene>
<dbReference type="NCBIfam" id="NF003115">
    <property type="entry name" value="PRK04034.1"/>
    <property type="match status" value="1"/>
</dbReference>
<dbReference type="SUPFAM" id="SSF56047">
    <property type="entry name" value="Ribosomal protein S8"/>
    <property type="match status" value="1"/>
</dbReference>
<reference evidence="10 11" key="1">
    <citation type="submission" date="2017-11" db="EMBL/GenBank/DDBJ databases">
        <title>Isolation and Characterization of Family Methanocellaceae Species from Potential Methane Hydrate Area Offshore Southwestern Taiwan.</title>
        <authorList>
            <person name="Zhang W.-L."/>
            <person name="Chen W.-C."/>
            <person name="Lai M.-C."/>
            <person name="Chen S.-C."/>
        </authorList>
    </citation>
    <scope>NUCLEOTIDE SEQUENCE [LARGE SCALE GENOMIC DNA]</scope>
    <source>
        <strain evidence="10 11">CWC-04</strain>
    </source>
</reference>
<dbReference type="GO" id="GO:0006412">
    <property type="term" value="P:translation"/>
    <property type="evidence" value="ECO:0007669"/>
    <property type="project" value="UniProtKB-UniRule"/>
</dbReference>
<name>A0AAP2RA25_9EURY</name>
<keyword evidence="6 8" id="KW-0689">Ribosomal protein</keyword>
<accession>A0AAP2RA25</accession>
<evidence type="ECO:0000313" key="11">
    <source>
        <dbReference type="Proteomes" id="UP001320159"/>
    </source>
</evidence>
<keyword evidence="4 8" id="KW-0699">rRNA-binding</keyword>
<evidence type="ECO:0000256" key="7">
    <source>
        <dbReference type="ARBA" id="ARBA00023274"/>
    </source>
</evidence>
<evidence type="ECO:0000256" key="4">
    <source>
        <dbReference type="ARBA" id="ARBA00022730"/>
    </source>
</evidence>
<evidence type="ECO:0000256" key="8">
    <source>
        <dbReference type="HAMAP-Rule" id="MF_01302"/>
    </source>
</evidence>
<organism evidence="10 11">
    <name type="scientific">Methanooceanicella nereidis</name>
    <dbReference type="NCBI Taxonomy" id="2052831"/>
    <lineage>
        <taxon>Archaea</taxon>
        <taxon>Methanobacteriati</taxon>
        <taxon>Methanobacteriota</taxon>
        <taxon>Stenosarchaea group</taxon>
        <taxon>Methanomicrobia</taxon>
        <taxon>Methanocellales</taxon>
        <taxon>Methanocellaceae</taxon>
        <taxon>Methanooceanicella</taxon>
    </lineage>
</organism>
<comment type="similarity">
    <text evidence="2 8 9">Belongs to the universal ribosomal protein uS8 family.</text>
</comment>
<dbReference type="Gene3D" id="3.30.1370.30">
    <property type="match status" value="1"/>
</dbReference>
<dbReference type="EMBL" id="PGCK01000001">
    <property type="protein sequence ID" value="MCD1293498.1"/>
    <property type="molecule type" value="Genomic_DNA"/>
</dbReference>
<comment type="function">
    <text evidence="1 8">One of the primary rRNA binding proteins, it binds directly to 16S rRNA central domain where it helps coordinate assembly of the platform of the 30S subunit.</text>
</comment>
<keyword evidence="11" id="KW-1185">Reference proteome</keyword>
<sequence>MVLLDPLANALSVIKNAEATGKQECVLNPASKIIGNVLKVMQDEGYVGEYEFIDNGKAGMLKVSLVGRINKCGVVKPRFAVGKADMEKWEKRFLPARNFGFLILTTSQGVMSHYDAAKKGIGGEILAYVY</sequence>
<evidence type="ECO:0000256" key="6">
    <source>
        <dbReference type="ARBA" id="ARBA00022980"/>
    </source>
</evidence>
<dbReference type="AlphaFoldDB" id="A0AAP2RA25"/>
<dbReference type="InterPro" id="IPR047863">
    <property type="entry name" value="Ribosomal_uS8_CS"/>
</dbReference>
<evidence type="ECO:0000256" key="3">
    <source>
        <dbReference type="ARBA" id="ARBA00011458"/>
    </source>
</evidence>
<proteinExistence type="inferred from homology"/>
<dbReference type="FunFam" id="3.30.1370.30:FF:000001">
    <property type="entry name" value="40S ribosomal protein S15a"/>
    <property type="match status" value="1"/>
</dbReference>
<dbReference type="RefSeq" id="WP_230739386.1">
    <property type="nucleotide sequence ID" value="NZ_PGCK01000001.1"/>
</dbReference>
<dbReference type="InterPro" id="IPR035987">
    <property type="entry name" value="Ribosomal_uS8_sf"/>
</dbReference>
<dbReference type="GO" id="GO:0019843">
    <property type="term" value="F:rRNA binding"/>
    <property type="evidence" value="ECO:0007669"/>
    <property type="project" value="UniProtKB-UniRule"/>
</dbReference>
<evidence type="ECO:0000256" key="2">
    <source>
        <dbReference type="ARBA" id="ARBA00006471"/>
    </source>
</evidence>
<dbReference type="Gene3D" id="3.30.1490.10">
    <property type="match status" value="1"/>
</dbReference>
<comment type="caution">
    <text evidence="10">The sequence shown here is derived from an EMBL/GenBank/DDBJ whole genome shotgun (WGS) entry which is preliminary data.</text>
</comment>
<dbReference type="InterPro" id="IPR000630">
    <property type="entry name" value="Ribosomal_uS8"/>
</dbReference>
<dbReference type="Proteomes" id="UP001320159">
    <property type="component" value="Unassembled WGS sequence"/>
</dbReference>
<keyword evidence="5 8" id="KW-0694">RNA-binding</keyword>
<evidence type="ECO:0000256" key="1">
    <source>
        <dbReference type="ARBA" id="ARBA00002569"/>
    </source>
</evidence>
<protein>
    <recommendedName>
        <fullName evidence="8">Small ribosomal subunit protein uS8</fullName>
    </recommendedName>
</protein>
<dbReference type="GO" id="GO:0003735">
    <property type="term" value="F:structural constituent of ribosome"/>
    <property type="evidence" value="ECO:0007669"/>
    <property type="project" value="InterPro"/>
</dbReference>
<evidence type="ECO:0000256" key="9">
    <source>
        <dbReference type="RuleBase" id="RU003660"/>
    </source>
</evidence>
<evidence type="ECO:0000256" key="5">
    <source>
        <dbReference type="ARBA" id="ARBA00022884"/>
    </source>
</evidence>
<dbReference type="HAMAP" id="MF_01302_A">
    <property type="entry name" value="Ribosomal_uS8_A"/>
    <property type="match status" value="1"/>
</dbReference>